<evidence type="ECO:0000313" key="1">
    <source>
        <dbReference type="EMBL" id="GLY70956.1"/>
    </source>
</evidence>
<proteinExistence type="predicted"/>
<protein>
    <submittedName>
        <fullName evidence="1">Uncharacterized protein</fullName>
    </submittedName>
</protein>
<dbReference type="Proteomes" id="UP001165136">
    <property type="component" value="Unassembled WGS sequence"/>
</dbReference>
<accession>A0A9W6VLX3</accession>
<dbReference type="RefSeq" id="WP_285490428.1">
    <property type="nucleotide sequence ID" value="NZ_BSTI01000029.1"/>
</dbReference>
<keyword evidence="2" id="KW-1185">Reference proteome</keyword>
<dbReference type="AlphaFoldDB" id="A0A9W6VLX3"/>
<comment type="caution">
    <text evidence="1">The sequence shown here is derived from an EMBL/GenBank/DDBJ whole genome shotgun (WGS) entry which is preliminary data.</text>
</comment>
<dbReference type="EMBL" id="BSTI01000029">
    <property type="protein sequence ID" value="GLY70956.1"/>
    <property type="molecule type" value="Genomic_DNA"/>
</dbReference>
<name>A0A9W6VLX3_9PSEU</name>
<sequence length="279" mass="30027">MTIVTHAREADRIGDGETALERRPIDLTPVEGDWVSTTGLAGGVSRFRARGHNGSLLISASGYGATREGDWGEVAAQAFANTLRPGPGHAFTAFVATFEGAQVRTQLESYLALGLATGHAFHRFAEGSGRRDYFTREFYIPATGSRRPAEPGGVDIHPLLRTGANEPGALLGTWDALAPTVTKGIYSLEVVPDGEDVLVQAYGVGADGPVDWGTTRAELYADAHYLDNAPAFLATFDHGYMQVHLQGRINRGSLVVCIFTTFTDDSGRSDYFVRECFGR</sequence>
<organism evidence="1 2">
    <name type="scientific">Amycolatopsis taiwanensis</name>
    <dbReference type="NCBI Taxonomy" id="342230"/>
    <lineage>
        <taxon>Bacteria</taxon>
        <taxon>Bacillati</taxon>
        <taxon>Actinomycetota</taxon>
        <taxon>Actinomycetes</taxon>
        <taxon>Pseudonocardiales</taxon>
        <taxon>Pseudonocardiaceae</taxon>
        <taxon>Amycolatopsis</taxon>
    </lineage>
</organism>
<evidence type="ECO:0000313" key="2">
    <source>
        <dbReference type="Proteomes" id="UP001165136"/>
    </source>
</evidence>
<reference evidence="1" key="1">
    <citation type="submission" date="2023-03" db="EMBL/GenBank/DDBJ databases">
        <title>Amycolatopsis taiwanensis NBRC 103393.</title>
        <authorList>
            <person name="Ichikawa N."/>
            <person name="Sato H."/>
            <person name="Tonouchi N."/>
        </authorList>
    </citation>
    <scope>NUCLEOTIDE SEQUENCE</scope>
    <source>
        <strain evidence="1">NBRC 103393</strain>
    </source>
</reference>
<gene>
    <name evidence="1" type="ORF">Atai01_75750</name>
</gene>